<dbReference type="PANTHER" id="PTHR31385">
    <property type="entry name" value="PUTATIVE (DUF220)-RELATED"/>
    <property type="match status" value="1"/>
</dbReference>
<dbReference type="ExpressionAtlas" id="A0A178W4V7">
    <property type="expression patterns" value="baseline and differential"/>
</dbReference>
<feature type="compositionally biased region" description="Basic and acidic residues" evidence="1">
    <location>
        <begin position="20"/>
        <end position="29"/>
    </location>
</feature>
<protein>
    <recommendedName>
        <fullName evidence="2">DUF220 domain-containing protein</fullName>
    </recommendedName>
</protein>
<evidence type="ECO:0000313" key="3">
    <source>
        <dbReference type="EMBL" id="OAP13530.1"/>
    </source>
</evidence>
<name>A0A178W4V7_ARATH</name>
<dbReference type="InterPro" id="IPR003863">
    <property type="entry name" value="DUF220"/>
</dbReference>
<feature type="domain" description="DUF220" evidence="2">
    <location>
        <begin position="116"/>
        <end position="178"/>
    </location>
</feature>
<feature type="domain" description="DUF220" evidence="2">
    <location>
        <begin position="419"/>
        <end position="493"/>
    </location>
</feature>
<proteinExistence type="predicted"/>
<evidence type="ECO:0000313" key="4">
    <source>
        <dbReference type="Proteomes" id="UP000078284"/>
    </source>
</evidence>
<feature type="region of interest" description="Disordered" evidence="1">
    <location>
        <begin position="18"/>
        <end position="37"/>
    </location>
</feature>
<organism evidence="3 4">
    <name type="scientific">Arabidopsis thaliana</name>
    <name type="common">Mouse-ear cress</name>
    <dbReference type="NCBI Taxonomy" id="3702"/>
    <lineage>
        <taxon>Eukaryota</taxon>
        <taxon>Viridiplantae</taxon>
        <taxon>Streptophyta</taxon>
        <taxon>Embryophyta</taxon>
        <taxon>Tracheophyta</taxon>
        <taxon>Spermatophyta</taxon>
        <taxon>Magnoliopsida</taxon>
        <taxon>eudicotyledons</taxon>
        <taxon>Gunneridae</taxon>
        <taxon>Pentapetalae</taxon>
        <taxon>rosids</taxon>
        <taxon>malvids</taxon>
        <taxon>Brassicales</taxon>
        <taxon>Brassicaceae</taxon>
        <taxon>Camelineae</taxon>
        <taxon>Arabidopsis</taxon>
    </lineage>
</organism>
<gene>
    <name evidence="3" type="ordered locus">AXX17_At1g24850</name>
</gene>
<sequence>MSVFRRFVGWINQNLQQQPLKDESKRSENVDSNSATEKDTNKRAFYYDKAEAKKQGKLWRAAEKKKPWYDAPPKVKVTTKKGLCHMHIELTVGLPPEGVYDLFANPNDFPFFRIDNETGRQLLGRYMKEKMKFMKYFEGKWKIEPLYVDSERLCKDRKPKSREEYKRCSGGEGKVASKVTMDQYFQPYFLLNLPPLSWYIRGITIKTTKNLLILIQNARKQIKKTFDEGWTEADCGGRESCILEIPFVFWSSPNKSNCRRQPKRSYGKKLLYIPLNDLKDDIPYPNSSSEAGKVESKRSRNVKTKSVSETYPENREELKKQLKLWRASDKKSPWYDYPPKVKVTNEKDLYHLNMKFTIGLPPEAVFDILTTYENPSYFTMMKKRQTLEHVSSKVFSDLGPTEKHVRVEKAAPWRFLWWSGSIPVHLTFNESRKDFSTLYMIPKKNVMFMKTFYGKWQIEPCYVDNMRFCKPRLPKNREEYRQCTGGKGLIGSRVTLDQYFQPSSYLNLPPLSWYIRRATVKTTKALIEDLQIQAAVIRSV</sequence>
<comment type="caution">
    <text evidence="3">The sequence shown here is derived from an EMBL/GenBank/DDBJ whole genome shotgun (WGS) entry which is preliminary data.</text>
</comment>
<accession>A0A178W4V7</accession>
<reference evidence="4" key="1">
    <citation type="journal article" date="2016" name="Proc. Natl. Acad. Sci. U.S.A.">
        <title>Chromosome-level assembly of Arabidopsis thaliana Ler reveals the extent of translocation and inversion polymorphisms.</title>
        <authorList>
            <person name="Zapata L."/>
            <person name="Ding J."/>
            <person name="Willing E.M."/>
            <person name="Hartwig B."/>
            <person name="Bezdan D."/>
            <person name="Jiao W.B."/>
            <person name="Patel V."/>
            <person name="Velikkakam James G."/>
            <person name="Koornneef M."/>
            <person name="Ossowski S."/>
            <person name="Schneeberger K."/>
        </authorList>
    </citation>
    <scope>NUCLEOTIDE SEQUENCE [LARGE SCALE GENOMIC DNA]</scope>
    <source>
        <strain evidence="4">cv. Landsberg erecta</strain>
    </source>
</reference>
<feature type="region of interest" description="Disordered" evidence="1">
    <location>
        <begin position="284"/>
        <end position="308"/>
    </location>
</feature>
<dbReference type="PANTHER" id="PTHR31385:SF3">
    <property type="entry name" value="F5O8.22 PROTEIN"/>
    <property type="match status" value="1"/>
</dbReference>
<dbReference type="AlphaFoldDB" id="A0A178W4V7"/>
<dbReference type="Pfam" id="PF02713">
    <property type="entry name" value="DUF220"/>
    <property type="match status" value="2"/>
</dbReference>
<evidence type="ECO:0000259" key="2">
    <source>
        <dbReference type="Pfam" id="PF02713"/>
    </source>
</evidence>
<dbReference type="Proteomes" id="UP000078284">
    <property type="component" value="Chromosome 1"/>
</dbReference>
<evidence type="ECO:0000256" key="1">
    <source>
        <dbReference type="SAM" id="MobiDB-lite"/>
    </source>
</evidence>
<dbReference type="EMBL" id="LUHQ01000001">
    <property type="protein sequence ID" value="OAP13530.1"/>
    <property type="molecule type" value="Genomic_DNA"/>
</dbReference>